<feature type="domain" description="VWFA" evidence="2">
    <location>
        <begin position="373"/>
        <end position="535"/>
    </location>
</feature>
<dbReference type="PROSITE" id="PS50234">
    <property type="entry name" value="VWFA"/>
    <property type="match status" value="1"/>
</dbReference>
<dbReference type="CDD" id="cd00198">
    <property type="entry name" value="vWFA"/>
    <property type="match status" value="1"/>
</dbReference>
<keyword evidence="1" id="KW-0812">Transmembrane</keyword>
<dbReference type="PANTHER" id="PTHR37947:SF1">
    <property type="entry name" value="BLL2462 PROTEIN"/>
    <property type="match status" value="1"/>
</dbReference>
<dbReference type="PANTHER" id="PTHR37947">
    <property type="entry name" value="BLL2462 PROTEIN"/>
    <property type="match status" value="1"/>
</dbReference>
<keyword evidence="1" id="KW-0472">Membrane</keyword>
<dbReference type="Gene3D" id="3.40.50.410">
    <property type="entry name" value="von Willebrand factor, type A domain"/>
    <property type="match status" value="1"/>
</dbReference>
<evidence type="ECO:0000313" key="3">
    <source>
        <dbReference type="EMBL" id="MFD1588000.1"/>
    </source>
</evidence>
<sequence length="776" mass="81183">MAVETTVAGVRAGLQHPLALVALPVVALLVGWLFRRRGEGTTFAGRTRLLVFASRALVVVLLVVAAAGPYTLATASVSGDPQVTMLVDRSASMATTDAAPGELAAAIEDRGVEVRTRRVGSERRSPVGDAVSGALSTNGSVLVVSDGRVTDGRSLEAAAGIAEQVNASIHTVNLSTTTTERAVSVHGPAKTSTGVANTFSAVVRGVELHDSVQLTVTVDGQEVISERVDGGGGVEFRHNFTSTGSHRITARITGEDVHDRNDVFRKTVRVVDPPKILYVARGEYPLGGFLENVYEVDRARQIPNDLSGYYAVVVQDVAARDLGNVSALQRAVIDGTGLVTVGGENAFEYGNYRQSLLTEMLPVTIGEGGRTSRVVIAVDISGSTKGSLSVQQSLALDVLDQLGDRNQVGLVAFNRNVYRIADLSVLGSSRESLSRQVRRLQSSGGTDVSAGIEGATEMLGGGGGTVILLTDGRAQVGDARGAAAEAAQDGVQVIPIGVGTNVADDHLTSVADAGDGTYLRADETNRLRILFGGETREYRGGGLTVVDGSHFITSGVQFEATPDRTHAVAAADRADFLVAGPTGNPVISAWRYGLGRTVAITAYDGDGTLGGLLSAPDSVGVTKSVNWAIGDPERLETGVTDVTDARVGTPVTVTYEGATRPAAKGVQFAQTGDGQYEATFVPGQPGYGSILGAEYAVNYPREYAAYGQSASLRDAVGTTGGRVFEPTEAAAIAEQVRRDATGVRTVTREWTWLVLLGALLLYLLEVSARRLHRIKS</sequence>
<feature type="transmembrane region" description="Helical" evidence="1">
    <location>
        <begin position="49"/>
        <end position="72"/>
    </location>
</feature>
<comment type="caution">
    <text evidence="3">The sequence shown here is derived from an EMBL/GenBank/DDBJ whole genome shotgun (WGS) entry which is preliminary data.</text>
</comment>
<proteinExistence type="predicted"/>
<dbReference type="SMART" id="SM00327">
    <property type="entry name" value="VWA"/>
    <property type="match status" value="1"/>
</dbReference>
<evidence type="ECO:0000259" key="2">
    <source>
        <dbReference type="PROSITE" id="PS50234"/>
    </source>
</evidence>
<dbReference type="InterPro" id="IPR029062">
    <property type="entry name" value="Class_I_gatase-like"/>
</dbReference>
<dbReference type="RefSeq" id="WP_247380243.1">
    <property type="nucleotide sequence ID" value="NZ_JALLGV010000008.1"/>
</dbReference>
<dbReference type="Proteomes" id="UP001597119">
    <property type="component" value="Unassembled WGS sequence"/>
</dbReference>
<evidence type="ECO:0000313" key="4">
    <source>
        <dbReference type="Proteomes" id="UP001597119"/>
    </source>
</evidence>
<dbReference type="InterPro" id="IPR002035">
    <property type="entry name" value="VWF_A"/>
</dbReference>
<evidence type="ECO:0000256" key="1">
    <source>
        <dbReference type="SAM" id="Phobius"/>
    </source>
</evidence>
<dbReference type="InterPro" id="IPR036465">
    <property type="entry name" value="vWFA_dom_sf"/>
</dbReference>
<dbReference type="SUPFAM" id="SSF52317">
    <property type="entry name" value="Class I glutamine amidotransferase-like"/>
    <property type="match status" value="1"/>
</dbReference>
<dbReference type="SUPFAM" id="SSF53300">
    <property type="entry name" value="vWA-like"/>
    <property type="match status" value="1"/>
</dbReference>
<gene>
    <name evidence="3" type="ORF">ACFR9U_13515</name>
</gene>
<organism evidence="3 4">
    <name type="scientific">Halorientalis brevis</name>
    <dbReference type="NCBI Taxonomy" id="1126241"/>
    <lineage>
        <taxon>Archaea</taxon>
        <taxon>Methanobacteriati</taxon>
        <taxon>Methanobacteriota</taxon>
        <taxon>Stenosarchaea group</taxon>
        <taxon>Halobacteria</taxon>
        <taxon>Halobacteriales</taxon>
        <taxon>Haloarculaceae</taxon>
        <taxon>Halorientalis</taxon>
    </lineage>
</organism>
<dbReference type="AlphaFoldDB" id="A0ABD6CCM8"/>
<protein>
    <submittedName>
        <fullName evidence="3">VWA domain-containing protein</fullName>
    </submittedName>
</protein>
<feature type="transmembrane region" description="Helical" evidence="1">
    <location>
        <begin position="14"/>
        <end position="34"/>
    </location>
</feature>
<name>A0ABD6CCM8_9EURY</name>
<keyword evidence="4" id="KW-1185">Reference proteome</keyword>
<reference evidence="3 4" key="1">
    <citation type="journal article" date="2019" name="Int. J. Syst. Evol. Microbiol.">
        <title>The Global Catalogue of Microorganisms (GCM) 10K type strain sequencing project: providing services to taxonomists for standard genome sequencing and annotation.</title>
        <authorList>
            <consortium name="The Broad Institute Genomics Platform"/>
            <consortium name="The Broad Institute Genome Sequencing Center for Infectious Disease"/>
            <person name="Wu L."/>
            <person name="Ma J."/>
        </authorList>
    </citation>
    <scope>NUCLEOTIDE SEQUENCE [LARGE SCALE GENOMIC DNA]</scope>
    <source>
        <strain evidence="3 4">CGMCC 1.12125</strain>
    </source>
</reference>
<dbReference type="EMBL" id="JBHUDJ010000006">
    <property type="protein sequence ID" value="MFD1588000.1"/>
    <property type="molecule type" value="Genomic_DNA"/>
</dbReference>
<keyword evidence="1" id="KW-1133">Transmembrane helix</keyword>
<dbReference type="Pfam" id="PF00092">
    <property type="entry name" value="VWA"/>
    <property type="match status" value="1"/>
</dbReference>
<accession>A0ABD6CCM8</accession>